<keyword evidence="4" id="KW-0479">Metal-binding</keyword>
<keyword evidence="8" id="KW-0007">Acetylation</keyword>
<feature type="region of interest" description="Disordered" evidence="16">
    <location>
        <begin position="674"/>
        <end position="1129"/>
    </location>
</feature>
<dbReference type="GO" id="GO:0003714">
    <property type="term" value="F:transcription corepressor activity"/>
    <property type="evidence" value="ECO:0007669"/>
    <property type="project" value="TreeGrafter"/>
</dbReference>
<keyword evidence="10 13" id="KW-0103">Bromodomain</keyword>
<dbReference type="InterPro" id="IPR011011">
    <property type="entry name" value="Znf_FYVE_PHD"/>
</dbReference>
<feature type="compositionally biased region" description="Basic and acidic residues" evidence="16">
    <location>
        <begin position="1002"/>
        <end position="1016"/>
    </location>
</feature>
<feature type="compositionally biased region" description="Basic and acidic residues" evidence="16">
    <location>
        <begin position="589"/>
        <end position="625"/>
    </location>
</feature>
<dbReference type="Gene3D" id="3.30.40.10">
    <property type="entry name" value="Zinc/RING finger domain, C3HC4 (zinc finger)"/>
    <property type="match status" value="1"/>
</dbReference>
<dbReference type="CDD" id="cd20160">
    <property type="entry name" value="PWWP_PRKCBP1"/>
    <property type="match status" value="1"/>
</dbReference>
<dbReference type="GO" id="GO:0005694">
    <property type="term" value="C:chromosome"/>
    <property type="evidence" value="ECO:0007669"/>
    <property type="project" value="UniProtKB-SubCell"/>
</dbReference>
<dbReference type="PROSITE" id="PS00633">
    <property type="entry name" value="BROMODOMAIN_1"/>
    <property type="match status" value="1"/>
</dbReference>
<name>A0A9Q0YD23_HOLLE</name>
<dbReference type="PROSITE" id="PS50812">
    <property type="entry name" value="PWWP"/>
    <property type="match status" value="1"/>
</dbReference>
<keyword evidence="3" id="KW-0158">Chromosome</keyword>
<accession>A0A9Q0YD23</accession>
<dbReference type="SMART" id="SM00293">
    <property type="entry name" value="PWWP"/>
    <property type="match status" value="1"/>
</dbReference>
<dbReference type="InterPro" id="IPR019787">
    <property type="entry name" value="Znf_PHD-finger"/>
</dbReference>
<dbReference type="InterPro" id="IPR057053">
    <property type="entry name" value="MYND_ZMYND11_ZMYD8"/>
</dbReference>
<feature type="compositionally biased region" description="Acidic residues" evidence="16">
    <location>
        <begin position="512"/>
        <end position="524"/>
    </location>
</feature>
<dbReference type="EMBL" id="JAIZAY010000022">
    <property type="protein sequence ID" value="KAJ8020428.1"/>
    <property type="molecule type" value="Genomic_DNA"/>
</dbReference>
<dbReference type="PRINTS" id="PR00503">
    <property type="entry name" value="BROMODOMAIN"/>
</dbReference>
<keyword evidence="9" id="KW-0805">Transcription regulation</keyword>
<feature type="compositionally biased region" description="Basic and acidic residues" evidence="16">
    <location>
        <begin position="1041"/>
        <end position="1057"/>
    </location>
</feature>
<evidence type="ECO:0000259" key="19">
    <source>
        <dbReference type="PROSITE" id="PS50089"/>
    </source>
</evidence>
<dbReference type="Proteomes" id="UP001152320">
    <property type="component" value="Chromosome 22"/>
</dbReference>
<dbReference type="CDD" id="cd15538">
    <property type="entry name" value="PHD_PRKCBP1"/>
    <property type="match status" value="1"/>
</dbReference>
<feature type="compositionally biased region" description="Acidic residues" evidence="16">
    <location>
        <begin position="1061"/>
        <end position="1087"/>
    </location>
</feature>
<dbReference type="InterPro" id="IPR001965">
    <property type="entry name" value="Znf_PHD"/>
</dbReference>
<evidence type="ECO:0000256" key="10">
    <source>
        <dbReference type="ARBA" id="ARBA00023117"/>
    </source>
</evidence>
<dbReference type="InterPro" id="IPR002893">
    <property type="entry name" value="Znf_MYND"/>
</dbReference>
<feature type="compositionally biased region" description="Basic residues" evidence="16">
    <location>
        <begin position="481"/>
        <end position="492"/>
    </location>
</feature>
<evidence type="ECO:0000259" key="21">
    <source>
        <dbReference type="PROSITE" id="PS50865"/>
    </source>
</evidence>
<comment type="subcellular location">
    <subcellularLocation>
        <location evidence="2">Chromosome</location>
    </subcellularLocation>
    <subcellularLocation>
        <location evidence="1">Nucleus</location>
    </subcellularLocation>
</comment>
<proteinExistence type="predicted"/>
<dbReference type="GO" id="GO:0008270">
    <property type="term" value="F:zinc ion binding"/>
    <property type="evidence" value="ECO:0007669"/>
    <property type="project" value="UniProtKB-KW"/>
</dbReference>
<evidence type="ECO:0000256" key="12">
    <source>
        <dbReference type="ARBA" id="ARBA00023242"/>
    </source>
</evidence>
<feature type="domain" description="PWWP" evidence="20">
    <location>
        <begin position="366"/>
        <end position="416"/>
    </location>
</feature>
<keyword evidence="6" id="KW-0862">Zinc</keyword>
<dbReference type="GO" id="GO:0005634">
    <property type="term" value="C:nucleus"/>
    <property type="evidence" value="ECO:0007669"/>
    <property type="project" value="UniProtKB-SubCell"/>
</dbReference>
<dbReference type="PROSITE" id="PS50865">
    <property type="entry name" value="ZF_MYND_2"/>
    <property type="match status" value="1"/>
</dbReference>
<keyword evidence="22" id="KW-0808">Transferase</keyword>
<dbReference type="Gene3D" id="2.30.30.140">
    <property type="match status" value="1"/>
</dbReference>
<dbReference type="OrthoDB" id="6272564at2759"/>
<feature type="compositionally biased region" description="Basic and acidic residues" evidence="16">
    <location>
        <begin position="1088"/>
        <end position="1103"/>
    </location>
</feature>
<feature type="compositionally biased region" description="Basic and acidic residues" evidence="16">
    <location>
        <begin position="944"/>
        <end position="957"/>
    </location>
</feature>
<feature type="domain" description="RING-type" evidence="19">
    <location>
        <begin position="177"/>
        <end position="220"/>
    </location>
</feature>
<evidence type="ECO:0000256" key="3">
    <source>
        <dbReference type="ARBA" id="ARBA00022454"/>
    </source>
</evidence>
<feature type="compositionally biased region" description="Basic and acidic residues" evidence="16">
    <location>
        <begin position="729"/>
        <end position="748"/>
    </location>
</feature>
<reference evidence="22" key="1">
    <citation type="submission" date="2021-10" db="EMBL/GenBank/DDBJ databases">
        <title>Tropical sea cucumber genome reveals ecological adaptation and Cuvierian tubules defense mechanism.</title>
        <authorList>
            <person name="Chen T."/>
        </authorList>
    </citation>
    <scope>NUCLEOTIDE SEQUENCE</scope>
    <source>
        <strain evidence="22">Nanhai2018</strain>
        <tissue evidence="22">Muscle</tissue>
    </source>
</reference>
<feature type="compositionally biased region" description="Basic and acidic residues" evidence="16">
    <location>
        <begin position="755"/>
        <end position="765"/>
    </location>
</feature>
<dbReference type="PANTHER" id="PTHR46453:SF5">
    <property type="entry name" value="PROTEIN KINASE C-BINDING PROTEIN 1 ISOFORM X1"/>
    <property type="match status" value="1"/>
</dbReference>
<dbReference type="PANTHER" id="PTHR46453">
    <property type="entry name" value="PROTEIN KINASE C-BINDING PROTEIN 1"/>
    <property type="match status" value="1"/>
</dbReference>
<feature type="compositionally biased region" description="Acidic residues" evidence="16">
    <location>
        <begin position="919"/>
        <end position="936"/>
    </location>
</feature>
<keyword evidence="11" id="KW-0804">Transcription</keyword>
<gene>
    <name evidence="22" type="ORF">HOLleu_40014</name>
</gene>
<dbReference type="InterPro" id="IPR013083">
    <property type="entry name" value="Znf_RING/FYVE/PHD"/>
</dbReference>
<evidence type="ECO:0000256" key="13">
    <source>
        <dbReference type="PROSITE-ProRule" id="PRU00035"/>
    </source>
</evidence>
<evidence type="ECO:0000256" key="1">
    <source>
        <dbReference type="ARBA" id="ARBA00004123"/>
    </source>
</evidence>
<feature type="coiled-coil region" evidence="15">
    <location>
        <begin position="1205"/>
        <end position="1232"/>
    </location>
</feature>
<dbReference type="SMART" id="SM00249">
    <property type="entry name" value="PHD"/>
    <property type="match status" value="1"/>
</dbReference>
<protein>
    <submittedName>
        <fullName evidence="22">Protein kinase C-binding protein 1</fullName>
    </submittedName>
</protein>
<dbReference type="PROSITE" id="PS01360">
    <property type="entry name" value="ZF_MYND_1"/>
    <property type="match status" value="1"/>
</dbReference>
<dbReference type="SUPFAM" id="SSF47370">
    <property type="entry name" value="Bromodomain"/>
    <property type="match status" value="1"/>
</dbReference>
<feature type="domain" description="PHD-type" evidence="18">
    <location>
        <begin position="174"/>
        <end position="222"/>
    </location>
</feature>
<feature type="compositionally biased region" description="Polar residues" evidence="16">
    <location>
        <begin position="769"/>
        <end position="783"/>
    </location>
</feature>
<evidence type="ECO:0000256" key="16">
    <source>
        <dbReference type="SAM" id="MobiDB-lite"/>
    </source>
</evidence>
<dbReference type="Pfam" id="PF24324">
    <property type="entry name" value="MYND_ZMYND11_ZMYD8"/>
    <property type="match status" value="1"/>
</dbReference>
<evidence type="ECO:0000256" key="15">
    <source>
        <dbReference type="SAM" id="Coils"/>
    </source>
</evidence>
<evidence type="ECO:0000256" key="7">
    <source>
        <dbReference type="ARBA" id="ARBA00022853"/>
    </source>
</evidence>
<dbReference type="SUPFAM" id="SSF144232">
    <property type="entry name" value="HIT/MYND zinc finger-like"/>
    <property type="match status" value="1"/>
</dbReference>
<feature type="compositionally biased region" description="Basic and acidic residues" evidence="16">
    <location>
        <begin position="686"/>
        <end position="700"/>
    </location>
</feature>
<evidence type="ECO:0000259" key="17">
    <source>
        <dbReference type="PROSITE" id="PS50014"/>
    </source>
</evidence>
<evidence type="ECO:0000256" key="2">
    <source>
        <dbReference type="ARBA" id="ARBA00004286"/>
    </source>
</evidence>
<feature type="compositionally biased region" description="Acidic residues" evidence="16">
    <location>
        <begin position="867"/>
        <end position="886"/>
    </location>
</feature>
<feature type="compositionally biased region" description="Basic and acidic residues" evidence="16">
    <location>
        <begin position="849"/>
        <end position="866"/>
    </location>
</feature>
<evidence type="ECO:0000313" key="22">
    <source>
        <dbReference type="EMBL" id="KAJ8020428.1"/>
    </source>
</evidence>
<evidence type="ECO:0000256" key="11">
    <source>
        <dbReference type="ARBA" id="ARBA00023163"/>
    </source>
</evidence>
<feature type="region of interest" description="Disordered" evidence="16">
    <location>
        <begin position="466"/>
        <end position="650"/>
    </location>
</feature>
<dbReference type="SUPFAM" id="SSF57903">
    <property type="entry name" value="FYVE/PHD zinc finger"/>
    <property type="match status" value="1"/>
</dbReference>
<evidence type="ECO:0000256" key="5">
    <source>
        <dbReference type="ARBA" id="ARBA00022771"/>
    </source>
</evidence>
<dbReference type="InterPro" id="IPR044075">
    <property type="entry name" value="PRKCBP1_PHD"/>
</dbReference>
<keyword evidence="15" id="KW-0175">Coiled coil</keyword>
<feature type="compositionally biased region" description="Basic and acidic residues" evidence="16">
    <location>
        <begin position="1110"/>
        <end position="1129"/>
    </location>
</feature>
<dbReference type="Pfam" id="PF00855">
    <property type="entry name" value="PWWP"/>
    <property type="match status" value="1"/>
</dbReference>
<feature type="compositionally biased region" description="Basic and acidic residues" evidence="16">
    <location>
        <begin position="537"/>
        <end position="566"/>
    </location>
</feature>
<keyword evidence="22" id="KW-0418">Kinase</keyword>
<dbReference type="Gene3D" id="1.20.920.10">
    <property type="entry name" value="Bromodomain-like"/>
    <property type="match status" value="1"/>
</dbReference>
<dbReference type="FunFam" id="6.10.140.2220:FF:000002">
    <property type="entry name" value="Protein kinase C-binding protein 1 isoform C"/>
    <property type="match status" value="1"/>
</dbReference>
<evidence type="ECO:0000313" key="23">
    <source>
        <dbReference type="Proteomes" id="UP001152320"/>
    </source>
</evidence>
<dbReference type="Pfam" id="PF00439">
    <property type="entry name" value="Bromodomain"/>
    <property type="match status" value="1"/>
</dbReference>
<feature type="compositionally biased region" description="Low complexity" evidence="16">
    <location>
        <begin position="674"/>
        <end position="684"/>
    </location>
</feature>
<feature type="domain" description="Bromo" evidence="17">
    <location>
        <begin position="254"/>
        <end position="324"/>
    </location>
</feature>
<dbReference type="InterPro" id="IPR001487">
    <property type="entry name" value="Bromodomain"/>
</dbReference>
<dbReference type="GO" id="GO:0005737">
    <property type="term" value="C:cytoplasm"/>
    <property type="evidence" value="ECO:0007669"/>
    <property type="project" value="TreeGrafter"/>
</dbReference>
<dbReference type="InterPro" id="IPR001841">
    <property type="entry name" value="Znf_RING"/>
</dbReference>
<dbReference type="Gene3D" id="6.10.140.2220">
    <property type="match status" value="1"/>
</dbReference>
<feature type="compositionally biased region" description="Basic and acidic residues" evidence="16">
    <location>
        <begin position="824"/>
        <end position="834"/>
    </location>
</feature>
<dbReference type="PROSITE" id="PS50014">
    <property type="entry name" value="BROMODOMAIN_2"/>
    <property type="match status" value="1"/>
</dbReference>
<feature type="compositionally biased region" description="Acidic residues" evidence="16">
    <location>
        <begin position="988"/>
        <end position="1001"/>
    </location>
</feature>
<feature type="compositionally biased region" description="Basic and acidic residues" evidence="16">
    <location>
        <begin position="796"/>
        <end position="805"/>
    </location>
</feature>
<keyword evidence="12" id="KW-0539">Nucleus</keyword>
<keyword evidence="23" id="KW-1185">Reference proteome</keyword>
<keyword evidence="5 14" id="KW-0863">Zinc-finger</keyword>
<keyword evidence="7" id="KW-0156">Chromatin regulator</keyword>
<feature type="domain" description="MYND-type" evidence="21">
    <location>
        <begin position="1279"/>
        <end position="1313"/>
    </location>
</feature>
<dbReference type="GO" id="GO:0016301">
    <property type="term" value="F:kinase activity"/>
    <property type="evidence" value="ECO:0007669"/>
    <property type="project" value="UniProtKB-KW"/>
</dbReference>
<dbReference type="PROSITE" id="PS50016">
    <property type="entry name" value="ZF_PHD_2"/>
    <property type="match status" value="1"/>
</dbReference>
<evidence type="ECO:0000256" key="14">
    <source>
        <dbReference type="PROSITE-ProRule" id="PRU00134"/>
    </source>
</evidence>
<evidence type="ECO:0000256" key="9">
    <source>
        <dbReference type="ARBA" id="ARBA00023015"/>
    </source>
</evidence>
<evidence type="ECO:0000259" key="20">
    <source>
        <dbReference type="PROSITE" id="PS50812"/>
    </source>
</evidence>
<evidence type="ECO:0000256" key="4">
    <source>
        <dbReference type="ARBA" id="ARBA00022723"/>
    </source>
</evidence>
<dbReference type="PROSITE" id="PS50089">
    <property type="entry name" value="ZF_RING_2"/>
    <property type="match status" value="1"/>
</dbReference>
<comment type="caution">
    <text evidence="22">The sequence shown here is derived from an EMBL/GenBank/DDBJ whole genome shotgun (WGS) entry which is preliminary data.</text>
</comment>
<dbReference type="InterPro" id="IPR000313">
    <property type="entry name" value="PWWP_dom"/>
</dbReference>
<dbReference type="SUPFAM" id="SSF63748">
    <property type="entry name" value="Tudor/PWWP/MBT"/>
    <property type="match status" value="1"/>
</dbReference>
<dbReference type="SMART" id="SM00297">
    <property type="entry name" value="BROMO"/>
    <property type="match status" value="1"/>
</dbReference>
<dbReference type="InterPro" id="IPR036427">
    <property type="entry name" value="Bromodomain-like_sf"/>
</dbReference>
<dbReference type="GO" id="GO:0140006">
    <property type="term" value="F:histone H3 reader activity"/>
    <property type="evidence" value="ECO:0007669"/>
    <property type="project" value="UniProtKB-ARBA"/>
</dbReference>
<evidence type="ECO:0000256" key="6">
    <source>
        <dbReference type="ARBA" id="ARBA00022833"/>
    </source>
</evidence>
<organism evidence="22 23">
    <name type="scientific">Holothuria leucospilota</name>
    <name type="common">Black long sea cucumber</name>
    <name type="synonym">Mertensiothuria leucospilota</name>
    <dbReference type="NCBI Taxonomy" id="206669"/>
    <lineage>
        <taxon>Eukaryota</taxon>
        <taxon>Metazoa</taxon>
        <taxon>Echinodermata</taxon>
        <taxon>Eleutherozoa</taxon>
        <taxon>Echinozoa</taxon>
        <taxon>Holothuroidea</taxon>
        <taxon>Aspidochirotacea</taxon>
        <taxon>Aspidochirotida</taxon>
        <taxon>Holothuriidae</taxon>
        <taxon>Holothuria</taxon>
    </lineage>
</organism>
<feature type="compositionally biased region" description="Polar residues" evidence="16">
    <location>
        <begin position="806"/>
        <end position="823"/>
    </location>
</feature>
<dbReference type="InterPro" id="IPR018359">
    <property type="entry name" value="Bromodomain_CS"/>
</dbReference>
<sequence length="1515" mass="168429">MAAKIVHQMKEKMQLAGQTALLASMIPKRDGPIAPASGKPLAQMMSAQAKESTHTPGGGDDVQDGYVTANLHLPLALRKQRRPNAGLKPHHPFVTRKLKKANTVKQLKDELRNQQVKSQQNKMSVQSAIKSREERKKKLKMKHKLKQAGRDHVDSFRKKKMIRSILRDGKTTNDCYCWICHKEGTNAICQACPRVFHRKCIQTYPHDSNSAKPWFCPECEAITYAECADTQSKSLSLLSDDDLMKLLQCALNRMKHSCSGPFLYPVSQETAPNYLAYIFNPMDLTTIEKNVNDKVYGSPEAFLADVKWIAHNCIIYNGSSNKLTKSAQLIAQIAEHEIKEVQLCPDCYLFSCSKKKNWFCFPCRTMHTLVWAKLKGFPFWPAKVLREKDGRLDVRFFGQHDRAWVLVQDCYLISKEMPFPPTNNKTSGLSQAVREVEIHMQMIRDQRRKCEYAPFRTPYDVNRTYAHRNATVTKNESAAPRKGKKRKRKGVIKKATYIPVLRDLDPPSQESMDVDVEDVEDEDKEEKSKGSNTEQSLKSEKLGSQDNGERKGTKQLSGDKCKRADEEGGEESNKQYGTDGKGKGLKNVEGGKRVDSAEGDIINEKEKDKLSGSLKEDVCKGDRLLSHPKQPFPEGEGKKMQGELVSSRVSISRKVYSRSGKVLELGSNISQEVGTVVEGGTLEQGEQEKEKKVESREGEAGKIGVDSSSGTGKESTDGTPGEVKMVPQSHDDAIVKSAKETDNLKLKENSGAPETIKEEVDKEPVALKSESSVIASPASTSKSAEVPLSILPNKLPDPKKLEVKTKQLSPKVTESTGTQVTPQKTDRFNEKLNETIKSCRKFLGLESESNEKPLDSDDESEGKSEQDSEVDSSQDEDDGDKVDSEEGGTSRRATPSSLAEWDSPMSGVSSRKASLGFDSDSEDDTTDKELVIDEDGGNASGAEVSKEDDKQERRGSSERLSSPKLMIKLPFGSKGRQSLSDAGSKKDDDEEDIDDDDDFDGDKEIAGDEGRGKASEVSEAVFDPKGVVVDKKEEVEEMETEESKKEKVSSLEKEKITVEVAEYDDDDDDVMEEDTVTLEGKMEEEEVRPEKKDSAECEKRKDQVTAGSSKDVKGEPSSEVKLSEEGESKVDAKLKVVDEKAEVKVMMDSEKTEAEVTTVSTEGKNEEVICVEDGGKVEEPIDVVVKDILKEICEKVEETQERSPSEDFDKKLAELEAKVDQLGMKLMIERQEALEKKAAYELMVYEIFENYQVLIKDTVSRLTKEHETEMLDVKRKQWCAYCQKEAVFFCCWNTSYCDYPCQQKHWALHQRVCQQTANTTQSSTSTTNTTATNSSITTNPLQVSQVISGPQVPMDQLGQVQQRPPAVSNLIQYVSNVPKIFVPMQHSQGGQTLHMPPSQGAVATQNLRMGPPSVTGTAPQSFHVTPSQVTGGGQNIHMGPPHMQPPPLPSSVQTSPPQMLSQHQYRPMASQYQQNSQGPTIVNMPPPGSIVRQRMSDGKEVILHIPQNIRLSVPT</sequence>
<evidence type="ECO:0000256" key="8">
    <source>
        <dbReference type="ARBA" id="ARBA00022990"/>
    </source>
</evidence>
<evidence type="ECO:0000259" key="18">
    <source>
        <dbReference type="PROSITE" id="PS50016"/>
    </source>
</evidence>